<keyword evidence="9" id="KW-0862">Zinc</keyword>
<evidence type="ECO:0000256" key="6">
    <source>
        <dbReference type="ARBA" id="ARBA00022723"/>
    </source>
</evidence>
<dbReference type="GO" id="GO:0008270">
    <property type="term" value="F:zinc ion binding"/>
    <property type="evidence" value="ECO:0007669"/>
    <property type="project" value="UniProtKB-KW"/>
</dbReference>
<keyword evidence="10" id="KW-0539">Nucleus</keyword>
<dbReference type="PANTHER" id="PTHR21330:SF1">
    <property type="entry name" value="E3 SUMO-PROTEIN LIGASE NSE2"/>
    <property type="match status" value="1"/>
</dbReference>
<evidence type="ECO:0000313" key="16">
    <source>
        <dbReference type="Proteomes" id="UP001152888"/>
    </source>
</evidence>
<reference evidence="15" key="1">
    <citation type="submission" date="2022-03" db="EMBL/GenBank/DDBJ databases">
        <authorList>
            <person name="Sayadi A."/>
        </authorList>
    </citation>
    <scope>NUCLEOTIDE SEQUENCE</scope>
</reference>
<dbReference type="GO" id="GO:0016925">
    <property type="term" value="P:protein sumoylation"/>
    <property type="evidence" value="ECO:0007669"/>
    <property type="project" value="TreeGrafter"/>
</dbReference>
<dbReference type="InterPro" id="IPR004181">
    <property type="entry name" value="Znf_MIZ"/>
</dbReference>
<gene>
    <name evidence="15" type="ORF">ACAOBT_LOCUS12815</name>
</gene>
<comment type="pathway">
    <text evidence="2">Protein modification; protein sumoylation.</text>
</comment>
<accession>A0A9P0KM17</accession>
<evidence type="ECO:0000256" key="4">
    <source>
        <dbReference type="ARBA" id="ARBA00020923"/>
    </source>
</evidence>
<evidence type="ECO:0000256" key="3">
    <source>
        <dbReference type="ARBA" id="ARBA00008212"/>
    </source>
</evidence>
<evidence type="ECO:0000256" key="9">
    <source>
        <dbReference type="ARBA" id="ARBA00022833"/>
    </source>
</evidence>
<dbReference type="AlphaFoldDB" id="A0A9P0KM17"/>
<keyword evidence="7" id="KW-0863">Zinc-finger</keyword>
<evidence type="ECO:0000313" key="15">
    <source>
        <dbReference type="EMBL" id="CAH1977680.1"/>
    </source>
</evidence>
<dbReference type="Gene3D" id="3.30.40.10">
    <property type="entry name" value="Zinc/RING finger domain, C3HC4 (zinc finger)"/>
    <property type="match status" value="1"/>
</dbReference>
<dbReference type="EMBL" id="CAKOFQ010006863">
    <property type="protein sequence ID" value="CAH1977680.1"/>
    <property type="molecule type" value="Genomic_DNA"/>
</dbReference>
<evidence type="ECO:0000256" key="1">
    <source>
        <dbReference type="ARBA" id="ARBA00004123"/>
    </source>
</evidence>
<keyword evidence="16" id="KW-1185">Reference proteome</keyword>
<evidence type="ECO:0000256" key="10">
    <source>
        <dbReference type="ARBA" id="ARBA00023242"/>
    </source>
</evidence>
<dbReference type="InterPro" id="IPR026846">
    <property type="entry name" value="Nse2(Mms21)"/>
</dbReference>
<dbReference type="SUPFAM" id="SSF57850">
    <property type="entry name" value="RING/U-box"/>
    <property type="match status" value="1"/>
</dbReference>
<proteinExistence type="inferred from homology"/>
<evidence type="ECO:0000256" key="12">
    <source>
        <dbReference type="ARBA" id="ARBA00032533"/>
    </source>
</evidence>
<protein>
    <recommendedName>
        <fullName evidence="4">E3 SUMO-protein ligase NSE2</fullName>
    </recommendedName>
    <alternativeName>
        <fullName evidence="11">E3 SUMO-protein transferase NSE2</fullName>
    </alternativeName>
    <alternativeName>
        <fullName evidence="12">Non-structural maintenance of chromosomes element 2 homolog</fullName>
    </alternativeName>
</protein>
<evidence type="ECO:0000259" key="14">
    <source>
        <dbReference type="Pfam" id="PF11789"/>
    </source>
</evidence>
<organism evidence="15 16">
    <name type="scientific">Acanthoscelides obtectus</name>
    <name type="common">Bean weevil</name>
    <name type="synonym">Bruchus obtectus</name>
    <dbReference type="NCBI Taxonomy" id="200917"/>
    <lineage>
        <taxon>Eukaryota</taxon>
        <taxon>Metazoa</taxon>
        <taxon>Ecdysozoa</taxon>
        <taxon>Arthropoda</taxon>
        <taxon>Hexapoda</taxon>
        <taxon>Insecta</taxon>
        <taxon>Pterygota</taxon>
        <taxon>Neoptera</taxon>
        <taxon>Endopterygota</taxon>
        <taxon>Coleoptera</taxon>
        <taxon>Polyphaga</taxon>
        <taxon>Cucujiformia</taxon>
        <taxon>Chrysomeloidea</taxon>
        <taxon>Chrysomelidae</taxon>
        <taxon>Bruchinae</taxon>
        <taxon>Bruchini</taxon>
        <taxon>Acanthoscelides</taxon>
    </lineage>
</organism>
<evidence type="ECO:0000256" key="2">
    <source>
        <dbReference type="ARBA" id="ARBA00004718"/>
    </source>
</evidence>
<evidence type="ECO:0000256" key="13">
    <source>
        <dbReference type="SAM" id="Coils"/>
    </source>
</evidence>
<evidence type="ECO:0000256" key="7">
    <source>
        <dbReference type="ARBA" id="ARBA00022771"/>
    </source>
</evidence>
<comment type="similarity">
    <text evidence="3">Belongs to the NSE2 family.</text>
</comment>
<dbReference type="CDD" id="cd16651">
    <property type="entry name" value="SPL-RING_NSE2"/>
    <property type="match status" value="1"/>
</dbReference>
<dbReference type="GO" id="GO:0061665">
    <property type="term" value="F:SUMO ligase activity"/>
    <property type="evidence" value="ECO:0007669"/>
    <property type="project" value="TreeGrafter"/>
</dbReference>
<dbReference type="OrthoDB" id="26899at2759"/>
<comment type="caution">
    <text evidence="15">The sequence shown here is derived from an EMBL/GenBank/DDBJ whole genome shotgun (WGS) entry which is preliminary data.</text>
</comment>
<dbReference type="GO" id="GO:0005634">
    <property type="term" value="C:nucleus"/>
    <property type="evidence" value="ECO:0007669"/>
    <property type="project" value="UniProtKB-SubCell"/>
</dbReference>
<dbReference type="PANTHER" id="PTHR21330">
    <property type="entry name" value="E3 SUMO-PROTEIN LIGASE NSE2"/>
    <property type="match status" value="1"/>
</dbReference>
<keyword evidence="8" id="KW-0833">Ubl conjugation pathway</keyword>
<dbReference type="InterPro" id="IPR013083">
    <property type="entry name" value="Znf_RING/FYVE/PHD"/>
</dbReference>
<evidence type="ECO:0000256" key="8">
    <source>
        <dbReference type="ARBA" id="ARBA00022786"/>
    </source>
</evidence>
<sequence length="228" mass="26500">MSLADRHERIMERCVYSLKTWKQVVLQNYENEQEANAELEKMKNIVKDHCAINDNYKRSQEALSMVQEKIDSSDYMTIDVNKLYEDCLNNLPESSNRDFQDNEIWEKVIGGVTDVVEVRTKSKKLDPTQYESLGDSLLCSNVFTPPVDPMTKKVIRNPYRNKRCNHVYEYNSIVDYIKQQRNRAKCPYIGCTNHSFRVTDLVADQVMASQITQHLATQGESSEDEEVI</sequence>
<dbReference type="Proteomes" id="UP001152888">
    <property type="component" value="Unassembled WGS sequence"/>
</dbReference>
<comment type="subcellular location">
    <subcellularLocation>
        <location evidence="1">Nucleus</location>
    </subcellularLocation>
</comment>
<feature type="coiled-coil region" evidence="13">
    <location>
        <begin position="22"/>
        <end position="49"/>
    </location>
</feature>
<evidence type="ECO:0000256" key="11">
    <source>
        <dbReference type="ARBA" id="ARBA00031731"/>
    </source>
</evidence>
<feature type="domain" description="SP-RING-type" evidence="14">
    <location>
        <begin position="148"/>
        <end position="192"/>
    </location>
</feature>
<dbReference type="GO" id="GO:0000724">
    <property type="term" value="P:double-strand break repair via homologous recombination"/>
    <property type="evidence" value="ECO:0007669"/>
    <property type="project" value="InterPro"/>
</dbReference>
<keyword evidence="5" id="KW-0808">Transferase</keyword>
<name>A0A9P0KM17_ACAOB</name>
<keyword evidence="13" id="KW-0175">Coiled coil</keyword>
<keyword evidence="6" id="KW-0479">Metal-binding</keyword>
<dbReference type="Pfam" id="PF11789">
    <property type="entry name" value="zf-Nse"/>
    <property type="match status" value="1"/>
</dbReference>
<dbReference type="GO" id="GO:0030915">
    <property type="term" value="C:Smc5-Smc6 complex"/>
    <property type="evidence" value="ECO:0007669"/>
    <property type="project" value="InterPro"/>
</dbReference>
<evidence type="ECO:0000256" key="5">
    <source>
        <dbReference type="ARBA" id="ARBA00022679"/>
    </source>
</evidence>